<sequence>MLLVSSIRALFGDSNKIVKALSPNVRICRTNFESSVHKKLQTKLIANNSKSLLSISSFFSTISPQLNIIDGRTSQENLCIPLEHTMESIQNDKFTTKNEKSLNQNETENEPKGADEYTLNVGRAIRTIRTELPLFFGNGLSDTSIYSPNILLTDPHHTRLHVRGKHIYLGIANLLRWSLIWYFDDLTLELIKLHTVENSIDEDRSDQDIYFKGVINDKFFTRMRGNIKKSKGQHKGSYFSTSVLPPSDRNTRLYIRWTLEGTPRSFYLISMLSSRGMRIPRSTFSGIFMYKFDPKSGLVLEHHVKHIIPAPSRKAVLYHGFGGFGGLLWRIRSSMTKQKNEWGMGLGMVGAKTHETENKLSHVRLKTKDKKNEFHDYRDVACL</sequence>
<dbReference type="PANTHER" id="PTHR31094:SF2">
    <property type="entry name" value="RIKEN CDNA 2310061I04 GENE"/>
    <property type="match status" value="1"/>
</dbReference>
<dbReference type="Proteomes" id="UP000789570">
    <property type="component" value="Unassembled WGS sequence"/>
</dbReference>
<evidence type="ECO:0000313" key="2">
    <source>
        <dbReference type="Proteomes" id="UP000789570"/>
    </source>
</evidence>
<accession>A0A9N9ADP3</accession>
<comment type="caution">
    <text evidence="1">The sequence shown here is derived from an EMBL/GenBank/DDBJ whole genome shotgun (WGS) entry which is preliminary data.</text>
</comment>
<dbReference type="EMBL" id="CAJVPQ010001012">
    <property type="protein sequence ID" value="CAG8526488.1"/>
    <property type="molecule type" value="Genomic_DNA"/>
</dbReference>
<proteinExistence type="predicted"/>
<dbReference type="AlphaFoldDB" id="A0A9N9ADP3"/>
<keyword evidence="2" id="KW-1185">Reference proteome</keyword>
<dbReference type="PANTHER" id="PTHR31094">
    <property type="entry name" value="RIKEN CDNA 2310061I04 GENE"/>
    <property type="match status" value="1"/>
</dbReference>
<name>A0A9N9ADP3_9GLOM</name>
<reference evidence="1" key="1">
    <citation type="submission" date="2021-06" db="EMBL/GenBank/DDBJ databases">
        <authorList>
            <person name="Kallberg Y."/>
            <person name="Tangrot J."/>
            <person name="Rosling A."/>
        </authorList>
    </citation>
    <scope>NUCLEOTIDE SEQUENCE</scope>
    <source>
        <strain evidence="1">UK204</strain>
    </source>
</reference>
<dbReference type="OrthoDB" id="1099063at2759"/>
<protein>
    <submittedName>
        <fullName evidence="1">4153_t:CDS:1</fullName>
    </submittedName>
</protein>
<organism evidence="1 2">
    <name type="scientific">Funneliformis caledonium</name>
    <dbReference type="NCBI Taxonomy" id="1117310"/>
    <lineage>
        <taxon>Eukaryota</taxon>
        <taxon>Fungi</taxon>
        <taxon>Fungi incertae sedis</taxon>
        <taxon>Mucoromycota</taxon>
        <taxon>Glomeromycotina</taxon>
        <taxon>Glomeromycetes</taxon>
        <taxon>Glomerales</taxon>
        <taxon>Glomeraceae</taxon>
        <taxon>Funneliformis</taxon>
    </lineage>
</organism>
<dbReference type="Pfam" id="PF10184">
    <property type="entry name" value="DUF2358"/>
    <property type="match status" value="1"/>
</dbReference>
<evidence type="ECO:0000313" key="1">
    <source>
        <dbReference type="EMBL" id="CAG8526488.1"/>
    </source>
</evidence>
<gene>
    <name evidence="1" type="ORF">FCALED_LOCUS4962</name>
</gene>
<dbReference type="InterPro" id="IPR018790">
    <property type="entry name" value="DUF2358"/>
</dbReference>